<feature type="non-terminal residue" evidence="2">
    <location>
        <position position="928"/>
    </location>
</feature>
<feature type="compositionally biased region" description="Basic and acidic residues" evidence="1">
    <location>
        <begin position="603"/>
        <end position="616"/>
    </location>
</feature>
<feature type="compositionally biased region" description="Polar residues" evidence="1">
    <location>
        <begin position="399"/>
        <end position="409"/>
    </location>
</feature>
<keyword evidence="3" id="KW-1185">Reference proteome</keyword>
<evidence type="ECO:0000256" key="1">
    <source>
        <dbReference type="SAM" id="MobiDB-lite"/>
    </source>
</evidence>
<accession>A0AAN5D934</accession>
<feature type="non-terminal residue" evidence="2">
    <location>
        <position position="1"/>
    </location>
</feature>
<dbReference type="AlphaFoldDB" id="A0AAN5D934"/>
<evidence type="ECO:0000313" key="3">
    <source>
        <dbReference type="Proteomes" id="UP001328107"/>
    </source>
</evidence>
<feature type="region of interest" description="Disordered" evidence="1">
    <location>
        <begin position="381"/>
        <end position="484"/>
    </location>
</feature>
<dbReference type="EMBL" id="BTRK01000006">
    <property type="protein sequence ID" value="GMR58744.1"/>
    <property type="molecule type" value="Genomic_DNA"/>
</dbReference>
<feature type="compositionally biased region" description="Basic and acidic residues" evidence="1">
    <location>
        <begin position="450"/>
        <end position="469"/>
    </location>
</feature>
<feature type="compositionally biased region" description="Basic and acidic residues" evidence="1">
    <location>
        <begin position="671"/>
        <end position="694"/>
    </location>
</feature>
<proteinExistence type="predicted"/>
<dbReference type="Proteomes" id="UP001328107">
    <property type="component" value="Unassembled WGS sequence"/>
</dbReference>
<feature type="region of interest" description="Disordered" evidence="1">
    <location>
        <begin position="717"/>
        <end position="761"/>
    </location>
</feature>
<sequence>TCLSSNRRVRDRDALSMIQPAVSSPLDLASLLLSLSLPTTPRRSPELIVMDRLNVRLLETHQEVTLSRDAPHADAGVFIFPDRVVADASPVTLRLAEEGRSGVNLLPVINIYEGKEEEEDSVLKAVFAAPSNSGIHEEKCTCRACQISAGTLPASTMEQGASRVPRPLTIADMDVRDMDEDRRDHFLSPSDAPSEPTTPNANRSRRPSEKLDYGIDWIEAFKMVSPRQRNSTLADEIDGRLSAMEHEEKQKELMAETLNKIDQVSKGNKTDQKRPDSFFDSSITLKDIFGQSAKSDDVVFNTSISLDDVFAGMKRTPSQEKNRSSADRYYYHEDEEDEEILPPEVAALYSSHPSSLPQSSSVNIDDVFAALDRKNRISSPRQNLDDFYADPPSEVFSDSAVSIRQLTESKATDRERGEEEEGNETRSSSSGVSHGESTPREEETDWLRSLVEKRRSQEINLPREGRYMEDSDNGPSPPLDPSKLFPAETIEQTRKESYLHVGELFSGHSSSPREKPIEEERERVDLEWINRLADTSTEEILDAVFSCSAVGGEKGKKCNCQACDPAKSIYLEREAATASEERKRSLHLVNPVDITLEEVFEGKKRDRQEITRREGEENTVPALPPVNIDLEEVFSPPVHSPSSRGIDSEKWKPRTIVKEVKQPVIPQSRKRSIDHEKPLAPSEIDLKEVFEGKGDPSSSSLHSTPISNVDLDLVFAPSSSSSSTANSRVNLDKFKPRSLEREHKQSSIPPPPSRPVVDADPVDMEAVFSPSKMKKEESSIVSSSTFPVLLREEEVPITDSSIPVIIAEGIVSEAMDEALRSPKLEKTEEKGMISISSFPVFLVDKKTETLSTDAVKFGLNSRSASPEPTSVDIDQIFSGVSTEHKPRIDLSKYEQRTLERKKQPSPRPVIISNSSVPVIVIDPLDMDQ</sequence>
<comment type="caution">
    <text evidence="2">The sequence shown here is derived from an EMBL/GenBank/DDBJ whole genome shotgun (WGS) entry which is preliminary data.</text>
</comment>
<evidence type="ECO:0000313" key="2">
    <source>
        <dbReference type="EMBL" id="GMR58744.1"/>
    </source>
</evidence>
<feature type="region of interest" description="Disordered" evidence="1">
    <location>
        <begin position="181"/>
        <end position="208"/>
    </location>
</feature>
<reference evidence="3" key="1">
    <citation type="submission" date="2022-10" db="EMBL/GenBank/DDBJ databases">
        <title>Genome assembly of Pristionchus species.</title>
        <authorList>
            <person name="Yoshida K."/>
            <person name="Sommer R.J."/>
        </authorList>
    </citation>
    <scope>NUCLEOTIDE SEQUENCE [LARGE SCALE GENOMIC DNA]</scope>
    <source>
        <strain evidence="3">RS5460</strain>
    </source>
</reference>
<feature type="compositionally biased region" description="Basic and acidic residues" evidence="1">
    <location>
        <begin position="646"/>
        <end position="661"/>
    </location>
</feature>
<feature type="compositionally biased region" description="Basic and acidic residues" evidence="1">
    <location>
        <begin position="730"/>
        <end position="745"/>
    </location>
</feature>
<feature type="compositionally biased region" description="Low complexity" evidence="1">
    <location>
        <begin position="425"/>
        <end position="436"/>
    </location>
</feature>
<feature type="region of interest" description="Disordered" evidence="1">
    <location>
        <begin position="603"/>
        <end position="704"/>
    </location>
</feature>
<name>A0AAN5D934_9BILA</name>
<gene>
    <name evidence="2" type="ORF">PMAYCL1PPCAC_28939</name>
</gene>
<organism evidence="2 3">
    <name type="scientific">Pristionchus mayeri</name>
    <dbReference type="NCBI Taxonomy" id="1317129"/>
    <lineage>
        <taxon>Eukaryota</taxon>
        <taxon>Metazoa</taxon>
        <taxon>Ecdysozoa</taxon>
        <taxon>Nematoda</taxon>
        <taxon>Chromadorea</taxon>
        <taxon>Rhabditida</taxon>
        <taxon>Rhabditina</taxon>
        <taxon>Diplogasteromorpha</taxon>
        <taxon>Diplogasteroidea</taxon>
        <taxon>Neodiplogasteridae</taxon>
        <taxon>Pristionchus</taxon>
    </lineage>
</organism>
<protein>
    <submittedName>
        <fullName evidence="2">Uncharacterized protein</fullName>
    </submittedName>
</protein>